<keyword evidence="3" id="KW-1185">Reference proteome</keyword>
<evidence type="ECO:0000313" key="2">
    <source>
        <dbReference type="EMBL" id="KPA35923.1"/>
    </source>
</evidence>
<gene>
    <name evidence="2" type="ORF">FLAG1_11342</name>
</gene>
<dbReference type="AlphaFoldDB" id="A0A0M9EM86"/>
<dbReference type="Proteomes" id="UP000037904">
    <property type="component" value="Unassembled WGS sequence"/>
</dbReference>
<organism evidence="2 3">
    <name type="scientific">Fusarium langsethiae</name>
    <dbReference type="NCBI Taxonomy" id="179993"/>
    <lineage>
        <taxon>Eukaryota</taxon>
        <taxon>Fungi</taxon>
        <taxon>Dikarya</taxon>
        <taxon>Ascomycota</taxon>
        <taxon>Pezizomycotina</taxon>
        <taxon>Sordariomycetes</taxon>
        <taxon>Hypocreomycetidae</taxon>
        <taxon>Hypocreales</taxon>
        <taxon>Nectriaceae</taxon>
        <taxon>Fusarium</taxon>
    </lineage>
</organism>
<evidence type="ECO:0000313" key="3">
    <source>
        <dbReference type="Proteomes" id="UP000037904"/>
    </source>
</evidence>
<dbReference type="InterPro" id="IPR045518">
    <property type="entry name" value="2EXR"/>
</dbReference>
<dbReference type="Pfam" id="PF20150">
    <property type="entry name" value="2EXR"/>
    <property type="match status" value="1"/>
</dbReference>
<dbReference type="EMBL" id="JXCE01000827">
    <property type="protein sequence ID" value="KPA35923.1"/>
    <property type="molecule type" value="Genomic_DNA"/>
</dbReference>
<proteinExistence type="predicted"/>
<protein>
    <recommendedName>
        <fullName evidence="1">2EXR domain-containing protein</fullName>
    </recommendedName>
</protein>
<evidence type="ECO:0000259" key="1">
    <source>
        <dbReference type="Pfam" id="PF20150"/>
    </source>
</evidence>
<feature type="domain" description="2EXR" evidence="1">
    <location>
        <begin position="6"/>
        <end position="93"/>
    </location>
</feature>
<sequence>MASSVFHPFARLPVELRLQIWDAACVGSPASQRGLQYIDVRNDEAVPIPCDWPKAPGQISTTRINRSAYMIDGGLWRACKESREVIAKNTHFKDWVRIQKRAIVHYEYFYRCSAGWPGGNKSTYPAIINTCEGEEEFRMLVYPANDIFCIQVDDWIDLREQVNDPDIYMSLIRYKRNYHEDDYEDDVGWSIFSELRLKNIALEFDSSWLVDLPEHIYDLADENSARGYLAKLLKQKAYGCLPFCFKGEGIWIVDKEAKWFGNADEHHYMVYRDGNHDTVYQDCDGEYIEVSCDQFTHRYSYDGEFPNAVVFLQRLNSLSFHDCYFEPESPDPSEELPEPENMVKLLVRRDNEVKKTTRRCKRKCDRLGWCICSDDRGNWWEDEDEDMDANIPGHLS</sequence>
<name>A0A0M9EM86_FUSLA</name>
<accession>A0A0M9EM86</accession>
<comment type="caution">
    <text evidence="2">The sequence shown here is derived from an EMBL/GenBank/DDBJ whole genome shotgun (WGS) entry which is preliminary data.</text>
</comment>
<reference evidence="2 3" key="1">
    <citation type="submission" date="2015-04" db="EMBL/GenBank/DDBJ databases">
        <title>The draft genome sequence of Fusarium langsethiae, a T-2/HT-2 mycotoxin producer.</title>
        <authorList>
            <person name="Lysoe E."/>
            <person name="Divon H.H."/>
            <person name="Terzi V."/>
            <person name="Orru L."/>
            <person name="Lamontanara A."/>
            <person name="Kolseth A.-K."/>
            <person name="Frandsen R.J."/>
            <person name="Nielsen K."/>
            <person name="Thrane U."/>
        </authorList>
    </citation>
    <scope>NUCLEOTIDE SEQUENCE [LARGE SCALE GENOMIC DNA]</scope>
    <source>
        <strain evidence="2 3">Fl201059</strain>
    </source>
</reference>